<dbReference type="OMA" id="GTFSRCF"/>
<feature type="compositionally biased region" description="Low complexity" evidence="1">
    <location>
        <begin position="336"/>
        <end position="362"/>
    </location>
</feature>
<dbReference type="EMBL" id="KB707324">
    <property type="protein sequence ID" value="EMR62994.1"/>
    <property type="molecule type" value="Genomic_DNA"/>
</dbReference>
<feature type="compositionally biased region" description="Low complexity" evidence="1">
    <location>
        <begin position="1"/>
        <end position="13"/>
    </location>
</feature>
<organism evidence="2 3">
    <name type="scientific">Eutypa lata (strain UCR-EL1)</name>
    <name type="common">Grapevine dieback disease fungus</name>
    <name type="synonym">Eutypa armeniacae</name>
    <dbReference type="NCBI Taxonomy" id="1287681"/>
    <lineage>
        <taxon>Eukaryota</taxon>
        <taxon>Fungi</taxon>
        <taxon>Dikarya</taxon>
        <taxon>Ascomycota</taxon>
        <taxon>Pezizomycotina</taxon>
        <taxon>Sordariomycetes</taxon>
        <taxon>Xylariomycetidae</taxon>
        <taxon>Xylariales</taxon>
        <taxon>Diatrypaceae</taxon>
        <taxon>Eutypa</taxon>
    </lineage>
</organism>
<dbReference type="KEGG" id="ela:UCREL1_10052"/>
<feature type="region of interest" description="Disordered" evidence="1">
    <location>
        <begin position="28"/>
        <end position="86"/>
    </location>
</feature>
<feature type="compositionally biased region" description="Low complexity" evidence="1">
    <location>
        <begin position="39"/>
        <end position="72"/>
    </location>
</feature>
<protein>
    <submittedName>
        <fullName evidence="2">Putative autophagy protein</fullName>
    </submittedName>
</protein>
<dbReference type="STRING" id="1287681.M7SA23"/>
<feature type="region of interest" description="Disordered" evidence="1">
    <location>
        <begin position="332"/>
        <end position="362"/>
    </location>
</feature>
<reference evidence="3" key="1">
    <citation type="journal article" date="2013" name="Genome Announc.">
        <title>Draft genome sequence of the grapevine dieback fungus Eutypa lata UCR-EL1.</title>
        <authorList>
            <person name="Blanco-Ulate B."/>
            <person name="Rolshausen P.E."/>
            <person name="Cantu D."/>
        </authorList>
    </citation>
    <scope>NUCLEOTIDE SEQUENCE [LARGE SCALE GENOMIC DNA]</scope>
    <source>
        <strain evidence="3">UCR-EL1</strain>
    </source>
</reference>
<feature type="region of interest" description="Disordered" evidence="1">
    <location>
        <begin position="1"/>
        <end position="20"/>
    </location>
</feature>
<dbReference type="HOGENOM" id="CLU_059602_0_0_1"/>
<dbReference type="Proteomes" id="UP000012174">
    <property type="component" value="Unassembled WGS sequence"/>
</dbReference>
<gene>
    <name evidence="2" type="ORF">UCREL1_10052</name>
</gene>
<evidence type="ECO:0000313" key="3">
    <source>
        <dbReference type="Proteomes" id="UP000012174"/>
    </source>
</evidence>
<evidence type="ECO:0000313" key="2">
    <source>
        <dbReference type="EMBL" id="EMR62994.1"/>
    </source>
</evidence>
<keyword evidence="3" id="KW-1185">Reference proteome</keyword>
<sequence length="362" mass="40586">MGWWDSLWSSSSSAEDPLRKLDPKLREFLEKESPVKYNTTTTDSSTTTQQPQSQPRSQPPARSAATATTTPRENGSNPAVAAAVPRESQFQDGRYAHLWKTYRPLAEVEAETKSDHEKLMDVLEGYKERKGQIGRAALENCALEQVDWRTCMSNPSMTDRMTLCRAQVKKFERCYMMQTRFLKALGYLSTLDRSPEVEEEIQLHADALYHRMLTQEAEVEKAKAEGRPIPKFSPVLAKPRITTTTNTPITTTPQQQEVPELELTQEQQEILKTRLEKVAEEDRPAETEAIKGEWRAKAEIADRVKSLWKQQELERQARKEKGELTAWDRIAGAFGGSSSSSASSTSSGGTGTGTNTSEAGKK</sequence>
<dbReference type="AlphaFoldDB" id="M7SA23"/>
<name>M7SA23_EUTLA</name>
<dbReference type="eggNOG" id="ENOG502SDD8">
    <property type="taxonomic scope" value="Eukaryota"/>
</dbReference>
<accession>M7SA23</accession>
<evidence type="ECO:0000256" key="1">
    <source>
        <dbReference type="SAM" id="MobiDB-lite"/>
    </source>
</evidence>
<dbReference type="OrthoDB" id="2103031at2759"/>
<proteinExistence type="predicted"/>